<reference evidence="3 4" key="1">
    <citation type="submission" date="2020-07" db="EMBL/GenBank/DDBJ databases">
        <title>Sequencing the genomes of 1000 actinobacteria strains.</title>
        <authorList>
            <person name="Klenk H.-P."/>
        </authorList>
    </citation>
    <scope>NUCLEOTIDE SEQUENCE [LARGE SCALE GENOMIC DNA]</scope>
    <source>
        <strain evidence="3 4">DSM 26341</strain>
    </source>
</reference>
<organism evidence="3 4">
    <name type="scientific">Spelaeicoccus albus</name>
    <dbReference type="NCBI Taxonomy" id="1280376"/>
    <lineage>
        <taxon>Bacteria</taxon>
        <taxon>Bacillati</taxon>
        <taxon>Actinomycetota</taxon>
        <taxon>Actinomycetes</taxon>
        <taxon>Micrococcales</taxon>
        <taxon>Brevibacteriaceae</taxon>
        <taxon>Spelaeicoccus</taxon>
    </lineage>
</organism>
<proteinExistence type="predicted"/>
<dbReference type="Gene3D" id="2.60.120.260">
    <property type="entry name" value="Galactose-binding domain-like"/>
    <property type="match status" value="1"/>
</dbReference>
<dbReference type="InterPro" id="IPR005201">
    <property type="entry name" value="TIM_ENGase"/>
</dbReference>
<evidence type="ECO:0000313" key="4">
    <source>
        <dbReference type="Proteomes" id="UP000539111"/>
    </source>
</evidence>
<feature type="region of interest" description="Disordered" evidence="1">
    <location>
        <begin position="411"/>
        <end position="431"/>
    </location>
</feature>
<protein>
    <submittedName>
        <fullName evidence="3">Endo-beta-N-acetylglucosaminidase D</fullName>
    </submittedName>
</protein>
<name>A0A7Z0ABQ6_9MICO</name>
<dbReference type="GO" id="GO:0033925">
    <property type="term" value="F:mannosyl-glycoprotein endo-beta-N-acetylglucosaminidase activity"/>
    <property type="evidence" value="ECO:0007669"/>
    <property type="project" value="InterPro"/>
</dbReference>
<feature type="region of interest" description="Disordered" evidence="1">
    <location>
        <begin position="53"/>
        <end position="74"/>
    </location>
</feature>
<sequence>MTVSSPRAHSKDFADPRPPANAGMTRSTFLRVAIAGTAAAAIAPQIVGATPAHADDTGYPAPSSGGLPPGPSTHGFLSDDVLNWSPESDEYARHFRCLIPRAKRIAPFTATQAHPDLDPTTQLLTVSGDYRGDVYDIRAQPIGGQDQVYTQRFWPYIDIFSSWHGQVVPSDKNPDPGDDDLRYGVIDIPNPGWTEAAHKNGARTIGCWFWPRNDDFDKWVYKDASGGFPAGKKLVEIKKYFGFDGYFINQEAAVTKAQITALFEMFRYMKTLDDDVYIQYYDADLPGSGKLDYQNEINEKNVGSLGTPADPGVDSIFMNYDWPKVDPDLTGSRDTVKRHGFDPKTAAFGSTECQQGGFNPRENFSAYANPNTKAPVSWALFVENEYWNTAAQKGITDTATGRAKYRDYEQKFWSGPKGDPSQSGKLEPRKPPYRTDILNTRVWDGVAHSIVEKSAISSLPLVTNFNIGVGSAFAIEGRRAGRRPWNNAGIADPSLTWQYWTEESGHATSAVALDETTAWDGGHSLKLTGTARHRDSVTLHLFKTEVRLHRESEVSIKVSGTSGRIELGLTFRDDPESPEWIPLHGRPSGAWRTVSARLHHQRGRTVAKISLRIHGDHRGTIDMNIGQFKAVDPSAARRPEPPRRFRIDRVDTTRHTTSAYLSWELGRRCWAYDLFAVHGRSRIWIGRVHRNVYYAHDLPIDAGRLSVEIVPIAQDGTRGRGVLAHRTLSET</sequence>
<dbReference type="AlphaFoldDB" id="A0A7Z0ABQ6"/>
<feature type="domain" description="Cytosolic endo-beta-N-acetylglucosaminidase TIM barrel" evidence="2">
    <location>
        <begin position="145"/>
        <end position="472"/>
    </location>
</feature>
<dbReference type="PANTHER" id="PTHR13246">
    <property type="entry name" value="ENDO BETA N-ACETYLGLUCOSAMINIDASE"/>
    <property type="match status" value="1"/>
</dbReference>
<keyword evidence="4" id="KW-1185">Reference proteome</keyword>
<dbReference type="Proteomes" id="UP000539111">
    <property type="component" value="Unassembled WGS sequence"/>
</dbReference>
<dbReference type="PANTHER" id="PTHR13246:SF1">
    <property type="entry name" value="CYTOSOLIC ENDO-BETA-N-ACETYLGLUCOSAMINIDASE"/>
    <property type="match status" value="1"/>
</dbReference>
<dbReference type="GO" id="GO:0005829">
    <property type="term" value="C:cytosol"/>
    <property type="evidence" value="ECO:0007669"/>
    <property type="project" value="UniProtKB-SubCell"/>
</dbReference>
<evidence type="ECO:0000259" key="2">
    <source>
        <dbReference type="Pfam" id="PF03644"/>
    </source>
</evidence>
<dbReference type="InterPro" id="IPR006311">
    <property type="entry name" value="TAT_signal"/>
</dbReference>
<dbReference type="InterPro" id="IPR032979">
    <property type="entry name" value="ENGase"/>
</dbReference>
<comment type="caution">
    <text evidence="3">The sequence shown here is derived from an EMBL/GenBank/DDBJ whole genome shotgun (WGS) entry which is preliminary data.</text>
</comment>
<dbReference type="Pfam" id="PF03644">
    <property type="entry name" value="Glyco_hydro_85"/>
    <property type="match status" value="1"/>
</dbReference>
<feature type="region of interest" description="Disordered" evidence="1">
    <location>
        <begin position="1"/>
        <end position="22"/>
    </location>
</feature>
<dbReference type="Gene3D" id="3.20.20.80">
    <property type="entry name" value="Glycosidases"/>
    <property type="match status" value="1"/>
</dbReference>
<accession>A0A7Z0ABQ6</accession>
<evidence type="ECO:0000313" key="3">
    <source>
        <dbReference type="EMBL" id="NYI66733.1"/>
    </source>
</evidence>
<dbReference type="PROSITE" id="PS51318">
    <property type="entry name" value="TAT"/>
    <property type="match status" value="1"/>
</dbReference>
<evidence type="ECO:0000256" key="1">
    <source>
        <dbReference type="SAM" id="MobiDB-lite"/>
    </source>
</evidence>
<dbReference type="RefSeq" id="WP_179426275.1">
    <property type="nucleotide sequence ID" value="NZ_JACBZP010000001.1"/>
</dbReference>
<dbReference type="EMBL" id="JACBZP010000001">
    <property type="protein sequence ID" value="NYI66733.1"/>
    <property type="molecule type" value="Genomic_DNA"/>
</dbReference>
<gene>
    <name evidence="3" type="ORF">BJY26_001039</name>
</gene>